<dbReference type="GO" id="GO:0006355">
    <property type="term" value="P:regulation of DNA-templated transcription"/>
    <property type="evidence" value="ECO:0007669"/>
    <property type="project" value="InterPro"/>
</dbReference>
<evidence type="ECO:0000259" key="7">
    <source>
        <dbReference type="PROSITE" id="PS50110"/>
    </source>
</evidence>
<dbReference type="InterPro" id="IPR039420">
    <property type="entry name" value="WalR-like"/>
</dbReference>
<feature type="modified residue" description="4-aspartylphosphate" evidence="5">
    <location>
        <position position="62"/>
    </location>
</feature>
<evidence type="ECO:0000259" key="6">
    <source>
        <dbReference type="PROSITE" id="PS50043"/>
    </source>
</evidence>
<organism evidence="8 9">
    <name type="scientific">Bradyrhizobium cajani</name>
    <dbReference type="NCBI Taxonomy" id="1928661"/>
    <lineage>
        <taxon>Bacteria</taxon>
        <taxon>Pseudomonadati</taxon>
        <taxon>Pseudomonadota</taxon>
        <taxon>Alphaproteobacteria</taxon>
        <taxon>Hyphomicrobiales</taxon>
        <taxon>Nitrobacteraceae</taxon>
        <taxon>Bradyrhizobium</taxon>
    </lineage>
</organism>
<dbReference type="PANTHER" id="PTHR43214:SF41">
    <property type="entry name" value="NITRATE_NITRITE RESPONSE REGULATOR PROTEIN NARP"/>
    <property type="match status" value="1"/>
</dbReference>
<dbReference type="Pfam" id="PF00072">
    <property type="entry name" value="Response_reg"/>
    <property type="match status" value="1"/>
</dbReference>
<dbReference type="PROSITE" id="PS50043">
    <property type="entry name" value="HTH_LUXR_2"/>
    <property type="match status" value="1"/>
</dbReference>
<gene>
    <name evidence="8" type="ORF">GPL20_19225</name>
</gene>
<evidence type="ECO:0000313" key="8">
    <source>
        <dbReference type="EMBL" id="MVT75137.1"/>
    </source>
</evidence>
<keyword evidence="2" id="KW-0805">Transcription regulation</keyword>
<keyword evidence="1 5" id="KW-0597">Phosphoprotein</keyword>
<protein>
    <submittedName>
        <fullName evidence="8">Response regulator</fullName>
    </submittedName>
</protein>
<dbReference type="CDD" id="cd06170">
    <property type="entry name" value="LuxR_C_like"/>
    <property type="match status" value="1"/>
</dbReference>
<keyword evidence="3" id="KW-0238">DNA-binding</keyword>
<evidence type="ECO:0000256" key="4">
    <source>
        <dbReference type="ARBA" id="ARBA00023163"/>
    </source>
</evidence>
<dbReference type="InterPro" id="IPR016032">
    <property type="entry name" value="Sig_transdc_resp-reg_C-effctor"/>
</dbReference>
<proteinExistence type="predicted"/>
<dbReference type="InterPro" id="IPR001789">
    <property type="entry name" value="Sig_transdc_resp-reg_receiver"/>
</dbReference>
<dbReference type="Gene3D" id="3.40.50.2300">
    <property type="match status" value="1"/>
</dbReference>
<evidence type="ECO:0000256" key="2">
    <source>
        <dbReference type="ARBA" id="ARBA00023015"/>
    </source>
</evidence>
<evidence type="ECO:0000256" key="1">
    <source>
        <dbReference type="ARBA" id="ARBA00022553"/>
    </source>
</evidence>
<dbReference type="SMART" id="SM00448">
    <property type="entry name" value="REC"/>
    <property type="match status" value="1"/>
</dbReference>
<dbReference type="Proteomes" id="UP000449969">
    <property type="component" value="Unassembled WGS sequence"/>
</dbReference>
<evidence type="ECO:0000313" key="9">
    <source>
        <dbReference type="Proteomes" id="UP000449969"/>
    </source>
</evidence>
<dbReference type="InterPro" id="IPR000792">
    <property type="entry name" value="Tscrpt_reg_LuxR_C"/>
</dbReference>
<dbReference type="GO" id="GO:0003677">
    <property type="term" value="F:DNA binding"/>
    <property type="evidence" value="ECO:0007669"/>
    <property type="project" value="UniProtKB-KW"/>
</dbReference>
<name>A0A844T849_9BRAD</name>
<dbReference type="PROSITE" id="PS50110">
    <property type="entry name" value="RESPONSE_REGULATORY"/>
    <property type="match status" value="1"/>
</dbReference>
<dbReference type="OrthoDB" id="9814495at2"/>
<dbReference type="AlphaFoldDB" id="A0A844T849"/>
<feature type="domain" description="HTH luxR-type" evidence="6">
    <location>
        <begin position="148"/>
        <end position="213"/>
    </location>
</feature>
<dbReference type="Pfam" id="PF00196">
    <property type="entry name" value="GerE"/>
    <property type="match status" value="1"/>
</dbReference>
<evidence type="ECO:0000256" key="3">
    <source>
        <dbReference type="ARBA" id="ARBA00023125"/>
    </source>
</evidence>
<accession>A0A844T849</accession>
<dbReference type="PRINTS" id="PR00038">
    <property type="entry name" value="HTHLUXR"/>
</dbReference>
<dbReference type="GO" id="GO:0000160">
    <property type="term" value="P:phosphorelay signal transduction system"/>
    <property type="evidence" value="ECO:0007669"/>
    <property type="project" value="InterPro"/>
</dbReference>
<dbReference type="InterPro" id="IPR011006">
    <property type="entry name" value="CheY-like_superfamily"/>
</dbReference>
<dbReference type="EMBL" id="WQNE01000015">
    <property type="protein sequence ID" value="MVT75137.1"/>
    <property type="molecule type" value="Genomic_DNA"/>
</dbReference>
<comment type="caution">
    <text evidence="8">The sequence shown here is derived from an EMBL/GenBank/DDBJ whole genome shotgun (WGS) entry which is preliminary data.</text>
</comment>
<sequence length="217" mass="23847">MRRCWSAAMKRFLIADDHEAVRSGLRAVLEQRADWEVVAEANDGGKAVAAAIESRPHVAIVDFSMPRMTGVEVARRIRDYPLQTEVLIFTVHNSGLLAQQAFEAGARAFLVKSDANKLLLAAVESLLLHRPFCTRSRLTDLDRKPSTDGERCHELTAREQLVVKLVAEGYSNKGISAILNLSVKTTETHRAAAMRKLEVSSAAGLVRYAVRAGLIDA</sequence>
<keyword evidence="4" id="KW-0804">Transcription</keyword>
<feature type="domain" description="Response regulatory" evidence="7">
    <location>
        <begin position="11"/>
        <end position="127"/>
    </location>
</feature>
<keyword evidence="9" id="KW-1185">Reference proteome</keyword>
<reference evidence="8 9" key="1">
    <citation type="submission" date="2019-12" db="EMBL/GenBank/DDBJ databases">
        <title>Draft genome sequences Bradyrhizobium cajani AMBPC1010, Bradyrhizobium pachyrhizi AMBPC1040 and Bradyrhizobium yuanmingense ALSPC3051, three plant growth promoting strains isolated from nodules of Cajanus cajan L. in Dominican Republic.</title>
        <authorList>
            <person name="Flores-Felix J.D."/>
            <person name="Araujo J."/>
            <person name="Diaz-Alcantara C."/>
            <person name="Gonzalez-Andres F."/>
            <person name="Velazquez E."/>
        </authorList>
    </citation>
    <scope>NUCLEOTIDE SEQUENCE [LARGE SCALE GENOMIC DNA]</scope>
    <source>
        <strain evidence="8 9">1010</strain>
    </source>
</reference>
<dbReference type="SUPFAM" id="SSF52172">
    <property type="entry name" value="CheY-like"/>
    <property type="match status" value="1"/>
</dbReference>
<evidence type="ECO:0000256" key="5">
    <source>
        <dbReference type="PROSITE-ProRule" id="PRU00169"/>
    </source>
</evidence>
<dbReference type="PANTHER" id="PTHR43214">
    <property type="entry name" value="TWO-COMPONENT RESPONSE REGULATOR"/>
    <property type="match status" value="1"/>
</dbReference>
<dbReference type="InterPro" id="IPR058245">
    <property type="entry name" value="NreC/VraR/RcsB-like_REC"/>
</dbReference>
<dbReference type="SMART" id="SM00421">
    <property type="entry name" value="HTH_LUXR"/>
    <property type="match status" value="1"/>
</dbReference>
<dbReference type="CDD" id="cd17535">
    <property type="entry name" value="REC_NarL-like"/>
    <property type="match status" value="1"/>
</dbReference>
<dbReference type="SUPFAM" id="SSF46894">
    <property type="entry name" value="C-terminal effector domain of the bipartite response regulators"/>
    <property type="match status" value="1"/>
</dbReference>